<dbReference type="Proteomes" id="UP001500393">
    <property type="component" value="Unassembled WGS sequence"/>
</dbReference>
<reference evidence="1 2" key="1">
    <citation type="journal article" date="2019" name="Int. J. Syst. Evol. Microbiol.">
        <title>The Global Catalogue of Microorganisms (GCM) 10K type strain sequencing project: providing services to taxonomists for standard genome sequencing and annotation.</title>
        <authorList>
            <consortium name="The Broad Institute Genomics Platform"/>
            <consortium name="The Broad Institute Genome Sequencing Center for Infectious Disease"/>
            <person name="Wu L."/>
            <person name="Ma J."/>
        </authorList>
    </citation>
    <scope>NUCLEOTIDE SEQUENCE [LARGE SCALE GENOMIC DNA]</scope>
    <source>
        <strain evidence="1 2">JCM 14969</strain>
    </source>
</reference>
<accession>A0ABN2DKZ6</accession>
<dbReference type="EMBL" id="BAAAOS010000020">
    <property type="protein sequence ID" value="GAA1579578.1"/>
    <property type="molecule type" value="Genomic_DNA"/>
</dbReference>
<sequence length="183" mass="20644">MRSVAEFPLDTFGSEAELAQRVLDRLAPWFLIETEVRGTHCSGRNLRIDAVLRPRDAQTTWRNPDVAFGVEFKLPRRGAGLNAYAGWIAQAVSYTHVDWQGYGRRIILTCPGAASWLDRFGNDEHRRDLLIAKRLTGQLGIGELVLRWGHGLSILVNGERVWSERSGVSKGKYWSLEPRSGSR</sequence>
<gene>
    <name evidence="1" type="ORF">GCM10009789_36660</name>
</gene>
<proteinExistence type="predicted"/>
<dbReference type="RefSeq" id="WP_344215379.1">
    <property type="nucleotide sequence ID" value="NZ_BAAAOS010000020.1"/>
</dbReference>
<evidence type="ECO:0000313" key="2">
    <source>
        <dbReference type="Proteomes" id="UP001500393"/>
    </source>
</evidence>
<evidence type="ECO:0000313" key="1">
    <source>
        <dbReference type="EMBL" id="GAA1579578.1"/>
    </source>
</evidence>
<name>A0ABN2DKZ6_9ACTN</name>
<organism evidence="1 2">
    <name type="scientific">Kribbella sancticallisti</name>
    <dbReference type="NCBI Taxonomy" id="460087"/>
    <lineage>
        <taxon>Bacteria</taxon>
        <taxon>Bacillati</taxon>
        <taxon>Actinomycetota</taxon>
        <taxon>Actinomycetes</taxon>
        <taxon>Propionibacteriales</taxon>
        <taxon>Kribbellaceae</taxon>
        <taxon>Kribbella</taxon>
    </lineage>
</organism>
<protein>
    <submittedName>
        <fullName evidence="1">Uncharacterized protein</fullName>
    </submittedName>
</protein>
<comment type="caution">
    <text evidence="1">The sequence shown here is derived from an EMBL/GenBank/DDBJ whole genome shotgun (WGS) entry which is preliminary data.</text>
</comment>
<keyword evidence="2" id="KW-1185">Reference proteome</keyword>